<dbReference type="InterPro" id="IPR036378">
    <property type="entry name" value="FAS1_dom_sf"/>
</dbReference>
<dbReference type="PANTHER" id="PTHR31867">
    <property type="entry name" value="EXPANSIN-A15"/>
    <property type="match status" value="1"/>
</dbReference>
<reference evidence="10 11" key="1">
    <citation type="journal article" date="2018" name="Plant J.">
        <title>Genome sequences of Chlorella sorokiniana UTEX 1602 and Micractinium conductrix SAG 241.80: implications to maltose excretion by a green alga.</title>
        <authorList>
            <person name="Arriola M.B."/>
            <person name="Velmurugan N."/>
            <person name="Zhang Y."/>
            <person name="Plunkett M.H."/>
            <person name="Hondzo H."/>
            <person name="Barney B.M."/>
        </authorList>
    </citation>
    <scope>NUCLEOTIDE SEQUENCE [LARGE SCALE GENOMIC DNA]</scope>
    <source>
        <strain evidence="10 11">SAG 241.80</strain>
    </source>
</reference>
<comment type="subcellular location">
    <subcellularLocation>
        <location evidence="1">Membrane</location>
        <topology evidence="1">Peripheral membrane protein</topology>
    </subcellularLocation>
    <subcellularLocation>
        <location evidence="2">Secreted</location>
        <location evidence="2">Cell wall</location>
    </subcellularLocation>
</comment>
<dbReference type="InterPro" id="IPR000782">
    <property type="entry name" value="FAS1_domain"/>
</dbReference>
<evidence type="ECO:0000259" key="9">
    <source>
        <dbReference type="PROSITE" id="PS50843"/>
    </source>
</evidence>
<dbReference type="PROSITE" id="PS50842">
    <property type="entry name" value="EXPANSIN_EG45"/>
    <property type="match status" value="1"/>
</dbReference>
<keyword evidence="6" id="KW-0732">Signal</keyword>
<keyword evidence="5" id="KW-0472">Membrane</keyword>
<accession>A0A2P6VGG8</accession>
<dbReference type="PROSITE" id="PS50843">
    <property type="entry name" value="EXPANSIN_CBD"/>
    <property type="match status" value="1"/>
</dbReference>
<evidence type="ECO:0000313" key="11">
    <source>
        <dbReference type="Proteomes" id="UP000239649"/>
    </source>
</evidence>
<dbReference type="OrthoDB" id="512005at2759"/>
<evidence type="ECO:0000256" key="5">
    <source>
        <dbReference type="ARBA" id="ARBA00023136"/>
    </source>
</evidence>
<evidence type="ECO:0000313" key="10">
    <source>
        <dbReference type="EMBL" id="PSC73189.1"/>
    </source>
</evidence>
<organism evidence="10 11">
    <name type="scientific">Micractinium conductrix</name>
    <dbReference type="NCBI Taxonomy" id="554055"/>
    <lineage>
        <taxon>Eukaryota</taxon>
        <taxon>Viridiplantae</taxon>
        <taxon>Chlorophyta</taxon>
        <taxon>core chlorophytes</taxon>
        <taxon>Trebouxiophyceae</taxon>
        <taxon>Chlorellales</taxon>
        <taxon>Chlorellaceae</taxon>
        <taxon>Chlorella clade</taxon>
        <taxon>Micractinium</taxon>
    </lineage>
</organism>
<gene>
    <name evidence="10" type="ORF">C2E20_3674</name>
</gene>
<dbReference type="Gene3D" id="2.60.40.760">
    <property type="entry name" value="Expansin, cellulose-binding-like domain"/>
    <property type="match status" value="1"/>
</dbReference>
<evidence type="ECO:0000256" key="4">
    <source>
        <dbReference type="ARBA" id="ARBA00022512"/>
    </source>
</evidence>
<dbReference type="InterPro" id="IPR007117">
    <property type="entry name" value="Expansin_CBD"/>
</dbReference>
<dbReference type="InterPro" id="IPR036749">
    <property type="entry name" value="Expansin_CBD_sf"/>
</dbReference>
<dbReference type="STRING" id="554055.A0A2P6VGG8"/>
<name>A0A2P6VGG8_9CHLO</name>
<dbReference type="Pfam" id="PF02469">
    <property type="entry name" value="Fasciclin"/>
    <property type="match status" value="1"/>
</dbReference>
<proteinExistence type="inferred from homology"/>
<keyword evidence="11" id="KW-1185">Reference proteome</keyword>
<evidence type="ECO:0000256" key="6">
    <source>
        <dbReference type="SAM" id="SignalP"/>
    </source>
</evidence>
<evidence type="ECO:0000256" key="3">
    <source>
        <dbReference type="ARBA" id="ARBA00005392"/>
    </source>
</evidence>
<comment type="caution">
    <text evidence="10">The sequence shown here is derived from an EMBL/GenBank/DDBJ whole genome shotgun (WGS) entry which is preliminary data.</text>
</comment>
<dbReference type="SUPFAM" id="SSF82153">
    <property type="entry name" value="FAS1 domain"/>
    <property type="match status" value="1"/>
</dbReference>
<feature type="domain" description="FAS1" evidence="7">
    <location>
        <begin position="301"/>
        <end position="447"/>
    </location>
</feature>
<dbReference type="SUPFAM" id="SSF50685">
    <property type="entry name" value="Barwin-like endoglucanases"/>
    <property type="match status" value="1"/>
</dbReference>
<comment type="similarity">
    <text evidence="3">Belongs to the expansin family. Expansin A subfamily.</text>
</comment>
<evidence type="ECO:0000256" key="2">
    <source>
        <dbReference type="ARBA" id="ARBA00004191"/>
    </source>
</evidence>
<dbReference type="Gene3D" id="2.30.180.10">
    <property type="entry name" value="FAS1 domain"/>
    <property type="match status" value="1"/>
</dbReference>
<keyword evidence="4" id="KW-0964">Secreted</keyword>
<feature type="chain" id="PRO_5015151489" evidence="6">
    <location>
        <begin position="23"/>
        <end position="451"/>
    </location>
</feature>
<evidence type="ECO:0000256" key="1">
    <source>
        <dbReference type="ARBA" id="ARBA00004170"/>
    </source>
</evidence>
<evidence type="ECO:0000259" key="7">
    <source>
        <dbReference type="PROSITE" id="PS50213"/>
    </source>
</evidence>
<dbReference type="Proteomes" id="UP000239649">
    <property type="component" value="Unassembled WGS sequence"/>
</dbReference>
<keyword evidence="4" id="KW-0134">Cell wall</keyword>
<dbReference type="PROSITE" id="PS50213">
    <property type="entry name" value="FAS1"/>
    <property type="match status" value="1"/>
</dbReference>
<dbReference type="AlphaFoldDB" id="A0A2P6VGG8"/>
<dbReference type="InterPro" id="IPR036908">
    <property type="entry name" value="RlpA-like_sf"/>
</dbReference>
<dbReference type="SMART" id="SM00554">
    <property type="entry name" value="FAS1"/>
    <property type="match status" value="1"/>
</dbReference>
<dbReference type="SUPFAM" id="SSF49590">
    <property type="entry name" value="PHL pollen allergen"/>
    <property type="match status" value="1"/>
</dbReference>
<dbReference type="EMBL" id="LHPF02000008">
    <property type="protein sequence ID" value="PSC73189.1"/>
    <property type="molecule type" value="Genomic_DNA"/>
</dbReference>
<feature type="domain" description="Expansin-like CBD" evidence="9">
    <location>
        <begin position="184"/>
        <end position="272"/>
    </location>
</feature>
<evidence type="ECO:0000259" key="8">
    <source>
        <dbReference type="PROSITE" id="PS50842"/>
    </source>
</evidence>
<dbReference type="InterPro" id="IPR002963">
    <property type="entry name" value="Expansin"/>
</dbReference>
<dbReference type="GO" id="GO:0016020">
    <property type="term" value="C:membrane"/>
    <property type="evidence" value="ECO:0007669"/>
    <property type="project" value="UniProtKB-SubCell"/>
</dbReference>
<dbReference type="InterPro" id="IPR007112">
    <property type="entry name" value="Expansin/allergen_DPBB_dom"/>
</dbReference>
<feature type="signal peptide" evidence="6">
    <location>
        <begin position="1"/>
        <end position="22"/>
    </location>
</feature>
<dbReference type="CDD" id="cd22271">
    <property type="entry name" value="DPBB_EXP_N-like"/>
    <property type="match status" value="1"/>
</dbReference>
<dbReference type="Gene3D" id="2.40.40.10">
    <property type="entry name" value="RlpA-like domain"/>
    <property type="match status" value="1"/>
</dbReference>
<sequence>MLRASLCAAVVAAALLVSTAAAAPLGEWTSGTAVPFGGPTDGQDPHQPSGGLKAGSCGYGELSQQAWPYWSAIAVGPGHPLAANASRSPLGGCGACVELQCDPRPGFEGRCPDGAAATSLVALVTDTCTSCAPDRVTLHYLSFQQKLSSPEGGEVGIRWRQVECAAPSPGIVADIDTYRATEGGYLRLSLEQVAGTGAIAAVELRRSPLAGDRLSLAGTTWSRMLNSWGAKWELSGLPEGPLDLRVTSDRGEALVAREAIKQAGVVGSITLPIQFSVAEQAGTADGRTTAEVVPAAASSCNATLADLLRDRPQLSTLLGHLESTGLLTLLQDPTATVTLFAPTNDAWAKVARAADLTDREVLQQVLAFHIVQGQVVIPSTQQMLPEDLASGGVLLNIDTLNGAPLQVFAGPAGIALRDGSALTPDAIVVSANNFACSSVLNEVEAVPLPYS</sequence>
<dbReference type="GO" id="GO:0009664">
    <property type="term" value="P:plant-type cell wall organization"/>
    <property type="evidence" value="ECO:0007669"/>
    <property type="project" value="InterPro"/>
</dbReference>
<protein>
    <submittedName>
        <fullName evidence="10">Barwin-like endoglucanase</fullName>
    </submittedName>
</protein>
<feature type="domain" description="Expansin-like EG45" evidence="8">
    <location>
        <begin position="54"/>
        <end position="169"/>
    </location>
</feature>
<dbReference type="Pfam" id="PF01357">
    <property type="entry name" value="Expansin_C"/>
    <property type="match status" value="1"/>
</dbReference>